<evidence type="ECO:0000256" key="1">
    <source>
        <dbReference type="SAM" id="MobiDB-lite"/>
    </source>
</evidence>
<dbReference type="PANTHER" id="PTHR30105">
    <property type="entry name" value="UNCHARACTERIZED YIBQ-RELATED"/>
    <property type="match status" value="1"/>
</dbReference>
<reference evidence="3" key="1">
    <citation type="journal article" date="2019" name="Int. J. Syst. Evol. Microbiol.">
        <title>The Global Catalogue of Microorganisms (GCM) 10K type strain sequencing project: providing services to taxonomists for standard genome sequencing and annotation.</title>
        <authorList>
            <consortium name="The Broad Institute Genomics Platform"/>
            <consortium name="The Broad Institute Genome Sequencing Center for Infectious Disease"/>
            <person name="Wu L."/>
            <person name="Ma J."/>
        </authorList>
    </citation>
    <scope>NUCLEOTIDE SEQUENCE [LARGE SCALE GENOMIC DNA]</scope>
    <source>
        <strain evidence="3">KCTC 52438</strain>
    </source>
</reference>
<dbReference type="InterPro" id="IPR011330">
    <property type="entry name" value="Glyco_hydro/deAcase_b/a-brl"/>
</dbReference>
<dbReference type="Gene3D" id="3.20.20.370">
    <property type="entry name" value="Glycoside hydrolase/deacetylase"/>
    <property type="match status" value="1"/>
</dbReference>
<organism evidence="2 3">
    <name type="scientific">Litoribrevibacter euphylliae</name>
    <dbReference type="NCBI Taxonomy" id="1834034"/>
    <lineage>
        <taxon>Bacteria</taxon>
        <taxon>Pseudomonadati</taxon>
        <taxon>Pseudomonadota</taxon>
        <taxon>Gammaproteobacteria</taxon>
        <taxon>Oceanospirillales</taxon>
        <taxon>Oceanospirillaceae</taxon>
        <taxon>Litoribrevibacter</taxon>
    </lineage>
</organism>
<protein>
    <submittedName>
        <fullName evidence="2">Divergent polysaccharide deacetylase family protein</fullName>
    </submittedName>
</protein>
<name>A0ABV7HKY7_9GAMM</name>
<dbReference type="PANTHER" id="PTHR30105:SF2">
    <property type="entry name" value="DIVERGENT POLYSACCHARIDE DEACETYLASE SUPERFAMILY"/>
    <property type="match status" value="1"/>
</dbReference>
<dbReference type="RefSeq" id="WP_386722259.1">
    <property type="nucleotide sequence ID" value="NZ_JBHRSZ010000006.1"/>
</dbReference>
<evidence type="ECO:0000313" key="3">
    <source>
        <dbReference type="Proteomes" id="UP001595476"/>
    </source>
</evidence>
<dbReference type="Pfam" id="PF04748">
    <property type="entry name" value="Polysacc_deac_2"/>
    <property type="match status" value="1"/>
</dbReference>
<dbReference type="CDD" id="cd10936">
    <property type="entry name" value="CE4_DAC2"/>
    <property type="match status" value="1"/>
</dbReference>
<accession>A0ABV7HKY7</accession>
<keyword evidence="3" id="KW-1185">Reference proteome</keyword>
<dbReference type="Proteomes" id="UP001595476">
    <property type="component" value="Unassembled WGS sequence"/>
</dbReference>
<gene>
    <name evidence="2" type="ORF">ACFOEK_14960</name>
</gene>
<feature type="region of interest" description="Disordered" evidence="1">
    <location>
        <begin position="250"/>
        <end position="277"/>
    </location>
</feature>
<dbReference type="SUPFAM" id="SSF88713">
    <property type="entry name" value="Glycoside hydrolase/deacetylase"/>
    <property type="match status" value="1"/>
</dbReference>
<feature type="compositionally biased region" description="Polar residues" evidence="1">
    <location>
        <begin position="264"/>
        <end position="277"/>
    </location>
</feature>
<dbReference type="EMBL" id="JBHRSZ010000006">
    <property type="protein sequence ID" value="MFC3152332.1"/>
    <property type="molecule type" value="Genomic_DNA"/>
</dbReference>
<evidence type="ECO:0000313" key="2">
    <source>
        <dbReference type="EMBL" id="MFC3152332.1"/>
    </source>
</evidence>
<dbReference type="InterPro" id="IPR006837">
    <property type="entry name" value="Divergent_DAC"/>
</dbReference>
<sequence>MLYSFFSKALCNTGLLCFTLLIFPLSLSANSTPKVTIIIDDIGNNEPRGLRTVNLLGPVTLAILPDRPYSKELANKAHKLGKELLLHAPMENLRDIPLGQGALMSTMDASQFQRQLIRNIDAIPHLMGINNHMGSLLTTKHLQMNWTMTILKEKKLLFVDSKTNPKSVAKDVAVMHDVPTVSRDIFLDHVRTTAFINKQYEKCLSIAKKQGNCLMIGHPYPETLDYLERVLPELEGRGFKQQPLSSLIEKETLARREHRKTKKSPTSPVELSMKTSQ</sequence>
<comment type="caution">
    <text evidence="2">The sequence shown here is derived from an EMBL/GenBank/DDBJ whole genome shotgun (WGS) entry which is preliminary data.</text>
</comment>
<proteinExistence type="predicted"/>